<comment type="caution">
    <text evidence="3">The sequence shown here is derived from an EMBL/GenBank/DDBJ whole genome shotgun (WGS) entry which is preliminary data.</text>
</comment>
<organism evidence="3 4">
    <name type="scientific">Haloechinothrix salitolerans</name>
    <dbReference type="NCBI Taxonomy" id="926830"/>
    <lineage>
        <taxon>Bacteria</taxon>
        <taxon>Bacillati</taxon>
        <taxon>Actinomycetota</taxon>
        <taxon>Actinomycetes</taxon>
        <taxon>Pseudonocardiales</taxon>
        <taxon>Pseudonocardiaceae</taxon>
        <taxon>Haloechinothrix</taxon>
    </lineage>
</organism>
<protein>
    <submittedName>
        <fullName evidence="3">DivIVA domain-containing protein</fullName>
    </submittedName>
</protein>
<feature type="compositionally biased region" description="Acidic residues" evidence="2">
    <location>
        <begin position="317"/>
        <end position="330"/>
    </location>
</feature>
<evidence type="ECO:0000313" key="4">
    <source>
        <dbReference type="Proteomes" id="UP001596337"/>
    </source>
</evidence>
<evidence type="ECO:0000256" key="1">
    <source>
        <dbReference type="SAM" id="Coils"/>
    </source>
</evidence>
<keyword evidence="4" id="KW-1185">Reference proteome</keyword>
<feature type="region of interest" description="Disordered" evidence="2">
    <location>
        <begin position="239"/>
        <end position="262"/>
    </location>
</feature>
<feature type="compositionally biased region" description="Basic and acidic residues" evidence="2">
    <location>
        <begin position="283"/>
        <end position="292"/>
    </location>
</feature>
<accession>A0ABW2BZX6</accession>
<keyword evidence="1" id="KW-0175">Coiled coil</keyword>
<feature type="region of interest" description="Disordered" evidence="2">
    <location>
        <begin position="279"/>
        <end position="354"/>
    </location>
</feature>
<dbReference type="RefSeq" id="WP_345405276.1">
    <property type="nucleotide sequence ID" value="NZ_BAABLA010000120.1"/>
</dbReference>
<reference evidence="4" key="1">
    <citation type="journal article" date="2019" name="Int. J. Syst. Evol. Microbiol.">
        <title>The Global Catalogue of Microorganisms (GCM) 10K type strain sequencing project: providing services to taxonomists for standard genome sequencing and annotation.</title>
        <authorList>
            <consortium name="The Broad Institute Genomics Platform"/>
            <consortium name="The Broad Institute Genome Sequencing Center for Infectious Disease"/>
            <person name="Wu L."/>
            <person name="Ma J."/>
        </authorList>
    </citation>
    <scope>NUCLEOTIDE SEQUENCE [LARGE SCALE GENOMIC DNA]</scope>
    <source>
        <strain evidence="4">KCTC 32255</strain>
    </source>
</reference>
<feature type="compositionally biased region" description="Basic and acidic residues" evidence="2">
    <location>
        <begin position="1"/>
        <end position="11"/>
    </location>
</feature>
<feature type="region of interest" description="Disordered" evidence="2">
    <location>
        <begin position="1"/>
        <end position="46"/>
    </location>
</feature>
<evidence type="ECO:0000313" key="3">
    <source>
        <dbReference type="EMBL" id="MFC6867419.1"/>
    </source>
</evidence>
<dbReference type="Proteomes" id="UP001596337">
    <property type="component" value="Unassembled WGS sequence"/>
</dbReference>
<name>A0ABW2BZX6_9PSEU</name>
<feature type="compositionally biased region" description="Basic and acidic residues" evidence="2">
    <location>
        <begin position="306"/>
        <end position="316"/>
    </location>
</feature>
<sequence>MTSPSSKRDSVRSQAGSQRPSQSGAQSRSQALPEAPSQREFAHHWNGYDRQQVREYLEQVDAAMRQLRAERDQALDQVNVVTKELEAEREETGKLRKRVDELMVPPENLDDLDQRMQRVGHLAYLQAEEVTTRAQTAAEENWKETAQASIALRERYRSLLKELDSQAEALHAEHRKALEQTRAEVQELTVDAVKRREKLDDEAERKRRSIEQEFEANMAQQKAELEKYIADQRTASKNQAEKRLAEASAEAQRRLAEATHEADRRLKEANAVVARLSALSQDAHGKLRKADEVLSDAADTLEPTEEERRPVPRAEDVDSDETASEADADGPDGQATASSDGKSPQPAGANQNGH</sequence>
<proteinExistence type="predicted"/>
<feature type="compositionally biased region" description="Polar residues" evidence="2">
    <location>
        <begin position="335"/>
        <end position="354"/>
    </location>
</feature>
<feature type="compositionally biased region" description="Polar residues" evidence="2">
    <location>
        <begin position="12"/>
        <end position="30"/>
    </location>
</feature>
<dbReference type="EMBL" id="JBHSXX010000001">
    <property type="protein sequence ID" value="MFC6867419.1"/>
    <property type="molecule type" value="Genomic_DNA"/>
</dbReference>
<evidence type="ECO:0000256" key="2">
    <source>
        <dbReference type="SAM" id="MobiDB-lite"/>
    </source>
</evidence>
<feature type="coiled-coil region" evidence="1">
    <location>
        <begin position="50"/>
        <end position="91"/>
    </location>
</feature>
<gene>
    <name evidence="3" type="ORF">ACFQGD_09685</name>
</gene>